<reference evidence="2 3" key="1">
    <citation type="submission" date="2022-03" db="EMBL/GenBank/DDBJ databases">
        <title>Genome data of Colletotrichum spp.</title>
        <authorList>
            <person name="Utami Y.D."/>
            <person name="Hiruma K."/>
        </authorList>
    </citation>
    <scope>NUCLEOTIDE SEQUENCE [LARGE SCALE GENOMIC DNA]</scope>
    <source>
        <strain evidence="2 3">MAFF 239500</strain>
    </source>
</reference>
<dbReference type="Proteomes" id="UP001055115">
    <property type="component" value="Unassembled WGS sequence"/>
</dbReference>
<sequence length="204" mass="22588">MEAELSKWVKETESGKAWKEYKRQLAMEYWDSTFGPMPGIYDHLNDTEVSWAEEAVPSSRDNEVATAGRQAIAKKVTETAYKENSGSDHGEDTEASTHDGDRSCSNAELSGLDQDSEDVTLDDESLLLSHESGGEEHDAEILDDYADVLTGQKSNARTYEEYLATENDTRVDTVGVAPDEGRSDDTGANATVEGYEVSKRYKRQ</sequence>
<evidence type="ECO:0000313" key="2">
    <source>
        <dbReference type="EMBL" id="GKT42394.1"/>
    </source>
</evidence>
<dbReference type="AlphaFoldDB" id="A0AA37P772"/>
<accession>A0AA37P772</accession>
<dbReference type="EMBL" id="BQXU01000005">
    <property type="protein sequence ID" value="GKT42394.1"/>
    <property type="molecule type" value="Genomic_DNA"/>
</dbReference>
<dbReference type="GeneID" id="73323377"/>
<evidence type="ECO:0000313" key="3">
    <source>
        <dbReference type="Proteomes" id="UP001055115"/>
    </source>
</evidence>
<protein>
    <submittedName>
        <fullName evidence="2">Uncharacterized protein</fullName>
    </submittedName>
</protein>
<dbReference type="RefSeq" id="XP_049124744.1">
    <property type="nucleotide sequence ID" value="XM_049268787.1"/>
</dbReference>
<organism evidence="2 3">
    <name type="scientific">Colletotrichum spaethianum</name>
    <dbReference type="NCBI Taxonomy" id="700344"/>
    <lineage>
        <taxon>Eukaryota</taxon>
        <taxon>Fungi</taxon>
        <taxon>Dikarya</taxon>
        <taxon>Ascomycota</taxon>
        <taxon>Pezizomycotina</taxon>
        <taxon>Sordariomycetes</taxon>
        <taxon>Hypocreomycetidae</taxon>
        <taxon>Glomerellales</taxon>
        <taxon>Glomerellaceae</taxon>
        <taxon>Colletotrichum</taxon>
        <taxon>Colletotrichum spaethianum species complex</taxon>
    </lineage>
</organism>
<keyword evidence="3" id="KW-1185">Reference proteome</keyword>
<feature type="compositionally biased region" description="Basic and acidic residues" evidence="1">
    <location>
        <begin position="75"/>
        <end position="102"/>
    </location>
</feature>
<feature type="compositionally biased region" description="Acidic residues" evidence="1">
    <location>
        <begin position="114"/>
        <end position="125"/>
    </location>
</feature>
<comment type="caution">
    <text evidence="2">The sequence shown here is derived from an EMBL/GenBank/DDBJ whole genome shotgun (WGS) entry which is preliminary data.</text>
</comment>
<feature type="region of interest" description="Disordered" evidence="1">
    <location>
        <begin position="169"/>
        <end position="204"/>
    </location>
</feature>
<gene>
    <name evidence="2" type="ORF">ColSpa_02575</name>
</gene>
<proteinExistence type="predicted"/>
<name>A0AA37P772_9PEZI</name>
<feature type="region of interest" description="Disordered" evidence="1">
    <location>
        <begin position="75"/>
        <end position="141"/>
    </location>
</feature>
<evidence type="ECO:0000256" key="1">
    <source>
        <dbReference type="SAM" id="MobiDB-lite"/>
    </source>
</evidence>